<dbReference type="SUPFAM" id="SSF56601">
    <property type="entry name" value="beta-lactamase/transpeptidase-like"/>
    <property type="match status" value="1"/>
</dbReference>
<evidence type="ECO:0000256" key="1">
    <source>
        <dbReference type="ARBA" id="ARBA00006096"/>
    </source>
</evidence>
<dbReference type="RefSeq" id="WP_157543196.1">
    <property type="nucleotide sequence ID" value="NZ_WQLA01000007.1"/>
</dbReference>
<dbReference type="EMBL" id="WQLA01000007">
    <property type="protein sequence ID" value="MVN92888.1"/>
    <property type="molecule type" value="Genomic_DNA"/>
</dbReference>
<evidence type="ECO:0000256" key="2">
    <source>
        <dbReference type="ARBA" id="ARBA00022801"/>
    </source>
</evidence>
<dbReference type="GO" id="GO:0006508">
    <property type="term" value="P:proteolysis"/>
    <property type="evidence" value="ECO:0007669"/>
    <property type="project" value="InterPro"/>
</dbReference>
<dbReference type="AlphaFoldDB" id="A0A6I4IH04"/>
<keyword evidence="3" id="KW-0732">Signal</keyword>
<keyword evidence="4" id="KW-0645">Protease</keyword>
<comment type="similarity">
    <text evidence="1">Belongs to the peptidase S13 family.</text>
</comment>
<dbReference type="InterPro" id="IPR012338">
    <property type="entry name" value="Beta-lactam/transpept-like"/>
</dbReference>
<dbReference type="PRINTS" id="PR00922">
    <property type="entry name" value="DADACBPTASE3"/>
</dbReference>
<sequence>MRIPYFLIISLLFFSTAQAQKKTTGGLAQKLQTAINRLSKDGQCNYASISLTVLDAGTGATVFTHNPDMGLAPASTLKTVTSITAYNLLGQDFTFNTRLGYTGTVDANGVLNGDVIIKGGGDPTLGSWRWAETRESKIVNRFVTALQQAGIKQINGRIIGDDSAFDTQSVPDGWIWQDLGNYYGAGTSGLCWRENTFDIKYETGEIGNPVKILRTAPAMPYFNFKSEVATSGAGTGDKSYAYLPVGNKQMYIRGAYAIDKAKKSISVAMPDPAYDAAWRLTDTLKRLGIAAGKEPESTTTLNTKTEVVPPIAKELVTITSPDFNRIIYWLNRESINLYAEQLIKTIASKAGKQVSTKNGVEELRNYWKAKGIDGNSLNLYDGSGLSPGDRITTRSIARILQTAVNKPWYSPFYESLPVYNNMHMKSGTIADVVAYAGYQTHAGQKLCFSVIINNYNGSTTVMRQKLFKVLDELK</sequence>
<protein>
    <submittedName>
        <fullName evidence="4">D-alanyl-D-alanine carboxypeptidase/D-alanyl-D-alanine-endopeptidase</fullName>
        <ecNumber evidence="4">3.4.16.4</ecNumber>
    </submittedName>
</protein>
<evidence type="ECO:0000313" key="5">
    <source>
        <dbReference type="Proteomes" id="UP000434850"/>
    </source>
</evidence>
<dbReference type="Gene3D" id="3.50.80.20">
    <property type="entry name" value="D-Ala-D-Ala carboxypeptidase C, peptidase S13"/>
    <property type="match status" value="1"/>
</dbReference>
<proteinExistence type="inferred from homology"/>
<evidence type="ECO:0000256" key="3">
    <source>
        <dbReference type="SAM" id="SignalP"/>
    </source>
</evidence>
<comment type="caution">
    <text evidence="4">The sequence shown here is derived from an EMBL/GenBank/DDBJ whole genome shotgun (WGS) entry which is preliminary data.</text>
</comment>
<dbReference type="OrthoDB" id="9802627at2"/>
<name>A0A6I4IH04_9SPHI</name>
<dbReference type="Proteomes" id="UP000434850">
    <property type="component" value="Unassembled WGS sequence"/>
</dbReference>
<feature type="chain" id="PRO_5026342141" evidence="3">
    <location>
        <begin position="20"/>
        <end position="474"/>
    </location>
</feature>
<evidence type="ECO:0000313" key="4">
    <source>
        <dbReference type="EMBL" id="MVN92888.1"/>
    </source>
</evidence>
<organism evidence="4 5">
    <name type="scientific">Mucilaginibacter aquatilis</name>
    <dbReference type="NCBI Taxonomy" id="1517760"/>
    <lineage>
        <taxon>Bacteria</taxon>
        <taxon>Pseudomonadati</taxon>
        <taxon>Bacteroidota</taxon>
        <taxon>Sphingobacteriia</taxon>
        <taxon>Sphingobacteriales</taxon>
        <taxon>Sphingobacteriaceae</taxon>
        <taxon>Mucilaginibacter</taxon>
    </lineage>
</organism>
<dbReference type="InterPro" id="IPR000667">
    <property type="entry name" value="Peptidase_S13"/>
</dbReference>
<keyword evidence="5" id="KW-1185">Reference proteome</keyword>
<dbReference type="PANTHER" id="PTHR30023">
    <property type="entry name" value="D-ALANYL-D-ALANINE CARBOXYPEPTIDASE"/>
    <property type="match status" value="1"/>
</dbReference>
<dbReference type="GO" id="GO:0009002">
    <property type="term" value="F:serine-type D-Ala-D-Ala carboxypeptidase activity"/>
    <property type="evidence" value="ECO:0007669"/>
    <property type="project" value="UniProtKB-EC"/>
</dbReference>
<dbReference type="EC" id="3.4.16.4" evidence="4"/>
<gene>
    <name evidence="4" type="primary">dacB</name>
    <name evidence="4" type="ORF">GO816_17275</name>
</gene>
<reference evidence="4 5" key="1">
    <citation type="submission" date="2019-12" db="EMBL/GenBank/DDBJ databases">
        <title>Mucilaginibacter sp. HME9299 genome sequencing and assembly.</title>
        <authorList>
            <person name="Kang H."/>
            <person name="Kim H."/>
            <person name="Joh K."/>
        </authorList>
    </citation>
    <scope>NUCLEOTIDE SEQUENCE [LARGE SCALE GENOMIC DNA]</scope>
    <source>
        <strain evidence="4 5">HME9299</strain>
    </source>
</reference>
<keyword evidence="4" id="KW-0121">Carboxypeptidase</keyword>
<dbReference type="Gene3D" id="3.40.710.10">
    <property type="entry name" value="DD-peptidase/beta-lactamase superfamily"/>
    <property type="match status" value="1"/>
</dbReference>
<feature type="signal peptide" evidence="3">
    <location>
        <begin position="1"/>
        <end position="19"/>
    </location>
</feature>
<dbReference type="Pfam" id="PF02113">
    <property type="entry name" value="Peptidase_S13"/>
    <property type="match status" value="1"/>
</dbReference>
<dbReference type="GO" id="GO:0000270">
    <property type="term" value="P:peptidoglycan metabolic process"/>
    <property type="evidence" value="ECO:0007669"/>
    <property type="project" value="TreeGrafter"/>
</dbReference>
<keyword evidence="2 4" id="KW-0378">Hydrolase</keyword>
<dbReference type="NCBIfam" id="TIGR00666">
    <property type="entry name" value="PBP4"/>
    <property type="match status" value="1"/>
</dbReference>
<dbReference type="PANTHER" id="PTHR30023:SF0">
    <property type="entry name" value="PENICILLIN-SENSITIVE CARBOXYPEPTIDASE A"/>
    <property type="match status" value="1"/>
</dbReference>
<accession>A0A6I4IH04</accession>